<keyword evidence="2" id="KW-1185">Reference proteome</keyword>
<dbReference type="OrthoDB" id="941322at2"/>
<sequence length="218" mass="26084">MARKSTNKPFKDWQYEEVEQTFGLSRYFEHELFDRFKTFELAKDYPGIAEIESLRRLALEYIESWNEDEYKFMFISPFFRVVNFVSQYYKVFTQRPLSIKYDNDTKTASGNVEFMIAKGKQIPQKPHFFLHEYKPEKNRDNDPLGQLLIAMVASQKLNQDDKPIYGIYVNGRNWFIVILEGKKYATSNPYVITSEDIFELFAVLLFFKQEMEILYQQI</sequence>
<dbReference type="STRING" id="1003.SAMN04488541_100741"/>
<dbReference type="AlphaFoldDB" id="A0A1I2DJ67"/>
<organism evidence="1 2">
    <name type="scientific">Thermoflexibacter ruber</name>
    <dbReference type="NCBI Taxonomy" id="1003"/>
    <lineage>
        <taxon>Bacteria</taxon>
        <taxon>Pseudomonadati</taxon>
        <taxon>Bacteroidota</taxon>
        <taxon>Cytophagia</taxon>
        <taxon>Cytophagales</taxon>
        <taxon>Thermoflexibacteraceae</taxon>
        <taxon>Thermoflexibacter</taxon>
    </lineage>
</organism>
<evidence type="ECO:0008006" key="3">
    <source>
        <dbReference type="Google" id="ProtNLM"/>
    </source>
</evidence>
<protein>
    <recommendedName>
        <fullName evidence="3">Restriction endonuclease subunit R</fullName>
    </recommendedName>
</protein>
<name>A0A1I2DJ67_9BACT</name>
<dbReference type="Proteomes" id="UP000199513">
    <property type="component" value="Unassembled WGS sequence"/>
</dbReference>
<accession>A0A1I2DJ67</accession>
<gene>
    <name evidence="1" type="ORF">SAMN04488541_100741</name>
</gene>
<dbReference type="RefSeq" id="WP_143090809.1">
    <property type="nucleotide sequence ID" value="NZ_FONY01000007.1"/>
</dbReference>
<dbReference type="EMBL" id="FONY01000007">
    <property type="protein sequence ID" value="SFE80546.1"/>
    <property type="molecule type" value="Genomic_DNA"/>
</dbReference>
<evidence type="ECO:0000313" key="1">
    <source>
        <dbReference type="EMBL" id="SFE80546.1"/>
    </source>
</evidence>
<evidence type="ECO:0000313" key="2">
    <source>
        <dbReference type="Proteomes" id="UP000199513"/>
    </source>
</evidence>
<reference evidence="1 2" key="1">
    <citation type="submission" date="2016-10" db="EMBL/GenBank/DDBJ databases">
        <authorList>
            <person name="de Groot N.N."/>
        </authorList>
    </citation>
    <scope>NUCLEOTIDE SEQUENCE [LARGE SCALE GENOMIC DNA]</scope>
    <source>
        <strain>GEY</strain>
        <strain evidence="2">DSM 9560</strain>
    </source>
</reference>
<proteinExistence type="predicted"/>